<keyword evidence="2" id="KW-1133">Transmembrane helix</keyword>
<dbReference type="EMBL" id="JAEPQZ010000008">
    <property type="protein sequence ID" value="KAG2177967.1"/>
    <property type="molecule type" value="Genomic_DNA"/>
</dbReference>
<dbReference type="AlphaFoldDB" id="A0A8H7UDW6"/>
<feature type="transmembrane region" description="Helical" evidence="2">
    <location>
        <begin position="76"/>
        <end position="94"/>
    </location>
</feature>
<keyword evidence="4" id="KW-1185">Reference proteome</keyword>
<gene>
    <name evidence="3" type="ORF">INT43_003214</name>
</gene>
<name>A0A8H7UDW6_MORIS</name>
<reference evidence="3" key="1">
    <citation type="submission" date="2020-12" db="EMBL/GenBank/DDBJ databases">
        <title>Metabolic potential, ecology and presence of endohyphal bacteria is reflected in genomic diversity of Mucoromycotina.</title>
        <authorList>
            <person name="Muszewska A."/>
            <person name="Okrasinska A."/>
            <person name="Steczkiewicz K."/>
            <person name="Drgas O."/>
            <person name="Orlowska M."/>
            <person name="Perlinska-Lenart U."/>
            <person name="Aleksandrzak-Piekarczyk T."/>
            <person name="Szatraj K."/>
            <person name="Zielenkiewicz U."/>
            <person name="Pilsyk S."/>
            <person name="Malc E."/>
            <person name="Mieczkowski P."/>
            <person name="Kruszewska J.S."/>
            <person name="Biernat P."/>
            <person name="Pawlowska J."/>
        </authorList>
    </citation>
    <scope>NUCLEOTIDE SEQUENCE</scope>
    <source>
        <strain evidence="3">WA0000067209</strain>
    </source>
</reference>
<keyword evidence="2" id="KW-0812">Transmembrane</keyword>
<feature type="region of interest" description="Disordered" evidence="1">
    <location>
        <begin position="1"/>
        <end position="32"/>
    </location>
</feature>
<feature type="compositionally biased region" description="Polar residues" evidence="1">
    <location>
        <begin position="18"/>
        <end position="32"/>
    </location>
</feature>
<organism evidence="3 4">
    <name type="scientific">Mortierella isabellina</name>
    <name type="common">Filamentous fungus</name>
    <name type="synonym">Umbelopsis isabellina</name>
    <dbReference type="NCBI Taxonomy" id="91625"/>
    <lineage>
        <taxon>Eukaryota</taxon>
        <taxon>Fungi</taxon>
        <taxon>Fungi incertae sedis</taxon>
        <taxon>Mucoromycota</taxon>
        <taxon>Mucoromycotina</taxon>
        <taxon>Umbelopsidomycetes</taxon>
        <taxon>Umbelopsidales</taxon>
        <taxon>Umbelopsidaceae</taxon>
        <taxon>Umbelopsis</taxon>
    </lineage>
</organism>
<protein>
    <submittedName>
        <fullName evidence="3">Uncharacterized protein</fullName>
    </submittedName>
</protein>
<evidence type="ECO:0000256" key="1">
    <source>
        <dbReference type="SAM" id="MobiDB-lite"/>
    </source>
</evidence>
<keyword evidence="2" id="KW-0472">Membrane</keyword>
<comment type="caution">
    <text evidence="3">The sequence shown here is derived from an EMBL/GenBank/DDBJ whole genome shotgun (WGS) entry which is preliminary data.</text>
</comment>
<sequence>MYTHPPYQRNAHGFHDTMSASPESHPNRQSKNQHPLLHLITQLDNAVISLFLHPHNVPPGQSRTAQIKNVRRRVHIAMLSVMAIIALLVARPYIWSSPPGNGDETVFEPFTNRRSISKVKGVLKNKYADSASKINNLDTQCM</sequence>
<evidence type="ECO:0000256" key="2">
    <source>
        <dbReference type="SAM" id="Phobius"/>
    </source>
</evidence>
<accession>A0A8H7UDW6</accession>
<evidence type="ECO:0000313" key="3">
    <source>
        <dbReference type="EMBL" id="KAG2177967.1"/>
    </source>
</evidence>
<evidence type="ECO:0000313" key="4">
    <source>
        <dbReference type="Proteomes" id="UP000654370"/>
    </source>
</evidence>
<proteinExistence type="predicted"/>
<dbReference type="Proteomes" id="UP000654370">
    <property type="component" value="Unassembled WGS sequence"/>
</dbReference>